<dbReference type="InterPro" id="IPR042201">
    <property type="entry name" value="FH2_Formin_sf"/>
</dbReference>
<dbReference type="PANTHER" id="PTHR46345:SF11">
    <property type="entry name" value="FORMIN-J-LIKE"/>
    <property type="match status" value="1"/>
</dbReference>
<evidence type="ECO:0000256" key="1">
    <source>
        <dbReference type="SAM" id="MobiDB-lite"/>
    </source>
</evidence>
<dbReference type="AGR" id="MGI:2684972"/>
<name>Q05BK1_MOUSE</name>
<evidence type="ECO:0000313" key="4">
    <source>
        <dbReference type="MGI" id="MGI:2684972"/>
    </source>
</evidence>
<dbReference type="PANTHER" id="PTHR46345">
    <property type="entry name" value="INVERTED FORMIN-2"/>
    <property type="match status" value="1"/>
</dbReference>
<feature type="region of interest" description="Disordered" evidence="1">
    <location>
        <begin position="151"/>
        <end position="175"/>
    </location>
</feature>
<dbReference type="AlphaFoldDB" id="Q05BK1"/>
<reference evidence="3" key="1">
    <citation type="journal article" date="2004" name="Genome Res.">
        <title>The status, quality, and expansion of the NIH full-length cDNA project: the Mammalian Gene Collection (MGC).</title>
        <authorList>
            <consortium name="The MGC Project Team"/>
            <person name="Gerhard D.S."/>
            <person name="Wagner L."/>
            <person name="Feingold E.A."/>
            <person name="Shenmen C.M."/>
            <person name="Grouse L.H."/>
            <person name="Schuler G."/>
            <person name="Klein S.L."/>
            <person name="Old S."/>
            <person name="Rasooly R."/>
            <person name="Good P."/>
            <person name="Guyer M."/>
            <person name="Peck A.M."/>
            <person name="Derge J.G."/>
            <person name="Lipman D."/>
            <person name="Collins F.S."/>
            <person name="Jang W."/>
            <person name="Sherry S."/>
            <person name="Feolo M."/>
            <person name="Misquitta L."/>
            <person name="Lee E."/>
            <person name="Rotmistrovsky K."/>
            <person name="Greenhut S.F."/>
            <person name="Schaefer C.F."/>
            <person name="Buetow K."/>
            <person name="Bonner T.I."/>
            <person name="Haussler D."/>
            <person name="Kent J."/>
            <person name="Kiekhaus M."/>
            <person name="Furey T."/>
            <person name="Brent M."/>
            <person name="Prange C."/>
            <person name="Schreiber K."/>
            <person name="Shapiro N."/>
            <person name="Bhat N.K."/>
            <person name="Hopkins R.F."/>
            <person name="Hsie F."/>
            <person name="Driscoll T."/>
            <person name="Soares M.B."/>
            <person name="Casavant T.L."/>
            <person name="Scheetz T.E."/>
            <person name="Brown-stein M.J."/>
            <person name="Usdin T.B."/>
            <person name="Toshiyuki S."/>
            <person name="Carninci P."/>
            <person name="Piao Y."/>
            <person name="Dudekula D.B."/>
            <person name="Ko M.S."/>
            <person name="Kawakami K."/>
            <person name="Suzuki Y."/>
            <person name="Sugano S."/>
            <person name="Gruber C.E."/>
            <person name="Smith M.R."/>
            <person name="Simmons B."/>
            <person name="Moore T."/>
            <person name="Waterman R."/>
            <person name="Johnson S.L."/>
            <person name="Ruan Y."/>
            <person name="Wei C.L."/>
            <person name="Mathavan S."/>
            <person name="Gunaratne P.H."/>
            <person name="Wu J."/>
            <person name="Garcia A.M."/>
            <person name="Hulyk S.W."/>
            <person name="Fuh E."/>
            <person name="Yuan Y."/>
            <person name="Sneed A."/>
            <person name="Kowis C."/>
            <person name="Hodgson A."/>
            <person name="Muzny D.M."/>
            <person name="McPherson J."/>
            <person name="Gibbs R.A."/>
            <person name="Fahey J."/>
            <person name="Helton E."/>
            <person name="Ketteman M."/>
            <person name="Madan A."/>
            <person name="Rodrigues S."/>
            <person name="Sanchez A."/>
            <person name="Whiting M."/>
            <person name="Madari A."/>
            <person name="Young A.C."/>
            <person name="Wetherby K.D."/>
            <person name="Granite S.J."/>
            <person name="Kwong P.N."/>
            <person name="Brinkley C.P."/>
            <person name="Pearson R.L."/>
            <person name="Bouffard G.G."/>
            <person name="Blakesly R.W."/>
            <person name="Green E.D."/>
            <person name="Dickson M.C."/>
            <person name="Rodriguez A.C."/>
            <person name="Grimwood J."/>
            <person name="Schmutz J."/>
            <person name="Myers R.M."/>
            <person name="Butterfield Y.S."/>
            <person name="Griffith M."/>
            <person name="Griffith O.L."/>
            <person name="Krzywinski M.I."/>
            <person name="Liao N."/>
            <person name="Morin R."/>
            <person name="Morrin R."/>
            <person name="Palmquist D."/>
            <person name="Petrescu A.S."/>
            <person name="Skalska U."/>
            <person name="Smailus D.E."/>
            <person name="Stott J.M."/>
            <person name="Schnerch A."/>
            <person name="Schein J.E."/>
            <person name="Jones S.J."/>
            <person name="Holt R.A."/>
            <person name="Baross A."/>
            <person name="Marra M.A."/>
            <person name="Clifton S."/>
            <person name="Makowski K.A."/>
            <person name="Bosak S."/>
            <person name="Malek J."/>
        </authorList>
    </citation>
    <scope>NUCLEOTIDE SEQUENCE [LARGE SCALE MRNA]</scope>
    <source>
        <strain evidence="3">FVB/N</strain>
        <tissue evidence="3">Mammary tumor. C3</tissue>
    </source>
</reference>
<protein>
    <submittedName>
        <fullName evidence="3">Fhdc1 protein</fullName>
    </submittedName>
</protein>
<dbReference type="Pfam" id="PF02181">
    <property type="entry name" value="FH2"/>
    <property type="match status" value="1"/>
</dbReference>
<dbReference type="EMBL" id="BC042779">
    <property type="protein sequence ID" value="AAH42779.1"/>
    <property type="molecule type" value="mRNA"/>
</dbReference>
<dbReference type="MGI" id="MGI:2684972">
    <property type="gene designation" value="Fhdc1"/>
</dbReference>
<accession>Q05BK1</accession>
<gene>
    <name evidence="3 4" type="primary">Fhdc1</name>
</gene>
<proteinExistence type="evidence at transcript level"/>
<dbReference type="InterPro" id="IPR015425">
    <property type="entry name" value="FH2_Formin"/>
</dbReference>
<feature type="domain" description="FH2" evidence="2">
    <location>
        <begin position="18"/>
        <end position="235"/>
    </location>
</feature>
<sequence>MFVSASPPGLPSVSYLNGYSSLGKKKRMRSFFWKTIPEEQVRGKTNIWTLAAKQQHQYQIDKKTIEELFGQQEDTSKASLPKRGGALNSSFRDAREEVTVLDAKRSMNIGIFLKQFKKSPQSIVEDIYQGKSEHYGSETLREILKLLPESEEQGSRALEAAGTDTQGYPSGDTQQHRHTTITKELSERNFGHFAQEAPGEWIWGRGAQAAPLEWQHQWTAREGRPAAAQSLVQEA</sequence>
<feature type="compositionally biased region" description="Polar residues" evidence="1">
    <location>
        <begin position="163"/>
        <end position="173"/>
    </location>
</feature>
<dbReference type="SUPFAM" id="SSF101447">
    <property type="entry name" value="Formin homology 2 domain (FH2 domain)"/>
    <property type="match status" value="1"/>
</dbReference>
<organism evidence="3">
    <name type="scientific">Mus musculus</name>
    <name type="common">Mouse</name>
    <dbReference type="NCBI Taxonomy" id="10090"/>
    <lineage>
        <taxon>Eukaryota</taxon>
        <taxon>Metazoa</taxon>
        <taxon>Chordata</taxon>
        <taxon>Craniata</taxon>
        <taxon>Vertebrata</taxon>
        <taxon>Euteleostomi</taxon>
        <taxon>Mammalia</taxon>
        <taxon>Eutheria</taxon>
        <taxon>Euarchontoglires</taxon>
        <taxon>Glires</taxon>
        <taxon>Rodentia</taxon>
        <taxon>Myomorpha</taxon>
        <taxon>Muroidea</taxon>
        <taxon>Muridae</taxon>
        <taxon>Murinae</taxon>
        <taxon>Mus</taxon>
        <taxon>Mus</taxon>
    </lineage>
</organism>
<evidence type="ECO:0000259" key="2">
    <source>
        <dbReference type="PROSITE" id="PS51444"/>
    </source>
</evidence>
<evidence type="ECO:0000313" key="3">
    <source>
        <dbReference type="EMBL" id="AAH42779.1"/>
    </source>
</evidence>
<dbReference type="PROSITE" id="PS51444">
    <property type="entry name" value="FH2"/>
    <property type="match status" value="1"/>
</dbReference>
<dbReference type="Gene3D" id="1.20.58.2220">
    <property type="entry name" value="Formin, FH2 domain"/>
    <property type="match status" value="1"/>
</dbReference>